<dbReference type="InterPro" id="IPR016035">
    <property type="entry name" value="Acyl_Trfase/lysoPLipase"/>
</dbReference>
<feature type="region of interest" description="N-terminal hotdog fold" evidence="16">
    <location>
        <begin position="901"/>
        <end position="1021"/>
    </location>
</feature>
<evidence type="ECO:0000256" key="8">
    <source>
        <dbReference type="ARBA" id="ARBA00022857"/>
    </source>
</evidence>
<dbReference type="GO" id="GO:0005886">
    <property type="term" value="C:plasma membrane"/>
    <property type="evidence" value="ECO:0007669"/>
    <property type="project" value="TreeGrafter"/>
</dbReference>
<dbReference type="SMART" id="SM00826">
    <property type="entry name" value="PKS_DH"/>
    <property type="match status" value="1"/>
</dbReference>
<keyword evidence="8" id="KW-0521">NADP</keyword>
<dbReference type="InterPro" id="IPR018201">
    <property type="entry name" value="Ketoacyl_synth_AS"/>
</dbReference>
<dbReference type="InterPro" id="IPR001227">
    <property type="entry name" value="Ac_transferase_dom_sf"/>
</dbReference>
<feature type="active site" description="Proton donor; for dehydratase activity" evidence="16">
    <location>
        <position position="1100"/>
    </location>
</feature>
<dbReference type="Pfam" id="PF21089">
    <property type="entry name" value="PKS_DH_N"/>
    <property type="match status" value="1"/>
</dbReference>
<dbReference type="InterPro" id="IPR049552">
    <property type="entry name" value="PKS_DH_N"/>
</dbReference>
<dbReference type="SUPFAM" id="SSF55048">
    <property type="entry name" value="Probable ACP-binding domain of malonyl-CoA ACP transacylase"/>
    <property type="match status" value="1"/>
</dbReference>
<reference evidence="20 21" key="1">
    <citation type="submission" date="2018-06" db="EMBL/GenBank/DDBJ databases">
        <authorList>
            <consortium name="Pathogen Informatics"/>
            <person name="Doyle S."/>
        </authorList>
    </citation>
    <scope>NUCLEOTIDE SEQUENCE [LARGE SCALE GENOMIC DNA]</scope>
    <source>
        <strain evidence="20 21">NCTC10821</strain>
    </source>
</reference>
<dbReference type="EC" id="2.3.1.287" evidence="11"/>
<evidence type="ECO:0000259" key="17">
    <source>
        <dbReference type="PROSITE" id="PS50075"/>
    </source>
</evidence>
<dbReference type="Gene3D" id="3.90.180.10">
    <property type="entry name" value="Medium-chain alcohol dehydrogenases, catalytic domain"/>
    <property type="match status" value="1"/>
</dbReference>
<dbReference type="InterPro" id="IPR054514">
    <property type="entry name" value="RhiE-like_linker"/>
</dbReference>
<dbReference type="EMBL" id="UGQT01000001">
    <property type="protein sequence ID" value="STZ56777.1"/>
    <property type="molecule type" value="Genomic_DNA"/>
</dbReference>
<dbReference type="OrthoDB" id="9778690at2"/>
<dbReference type="CDD" id="cd00833">
    <property type="entry name" value="PKS"/>
    <property type="match status" value="1"/>
</dbReference>
<dbReference type="PANTHER" id="PTHR43775">
    <property type="entry name" value="FATTY ACID SYNTHASE"/>
    <property type="match status" value="1"/>
</dbReference>
<dbReference type="InterPro" id="IPR006162">
    <property type="entry name" value="Ppantetheine_attach_site"/>
</dbReference>
<dbReference type="GO" id="GO:0071770">
    <property type="term" value="P:DIM/DIP cell wall layer assembly"/>
    <property type="evidence" value="ECO:0007669"/>
    <property type="project" value="TreeGrafter"/>
</dbReference>
<dbReference type="InterPro" id="IPR049551">
    <property type="entry name" value="PKS_DH_C"/>
</dbReference>
<dbReference type="Gene3D" id="1.10.1200.10">
    <property type="entry name" value="ACP-like"/>
    <property type="match status" value="1"/>
</dbReference>
<dbReference type="InterPro" id="IPR014043">
    <property type="entry name" value="Acyl_transferase_dom"/>
</dbReference>
<dbReference type="SMART" id="SM00827">
    <property type="entry name" value="PKS_AT"/>
    <property type="match status" value="1"/>
</dbReference>
<dbReference type="Pfam" id="PF00109">
    <property type="entry name" value="ketoacyl-synt"/>
    <property type="match status" value="1"/>
</dbReference>
<evidence type="ECO:0000256" key="16">
    <source>
        <dbReference type="PROSITE-ProRule" id="PRU01363"/>
    </source>
</evidence>
<dbReference type="Gene3D" id="3.40.366.10">
    <property type="entry name" value="Malonyl-Coenzyme A Acyl Carrier Protein, domain 2"/>
    <property type="match status" value="1"/>
</dbReference>
<dbReference type="SMART" id="SM00823">
    <property type="entry name" value="PKS_PP"/>
    <property type="match status" value="1"/>
</dbReference>
<dbReference type="Gene3D" id="3.40.50.720">
    <property type="entry name" value="NAD(P)-binding Rossmann-like Domain"/>
    <property type="match status" value="3"/>
</dbReference>
<dbReference type="SMART" id="SM00822">
    <property type="entry name" value="PKS_KR"/>
    <property type="match status" value="1"/>
</dbReference>
<dbReference type="NCBIfam" id="NF041183">
    <property type="entry name" value="Pks2_ls1_myc"/>
    <property type="match status" value="1"/>
</dbReference>
<dbReference type="InterPro" id="IPR049900">
    <property type="entry name" value="PKS_mFAS_DH"/>
</dbReference>
<evidence type="ECO:0000256" key="14">
    <source>
        <dbReference type="ARBA" id="ARBA00047634"/>
    </source>
</evidence>
<dbReference type="InterPro" id="IPR016039">
    <property type="entry name" value="Thiolase-like"/>
</dbReference>
<evidence type="ECO:0000256" key="10">
    <source>
        <dbReference type="ARBA" id="ARBA00023315"/>
    </source>
</evidence>
<evidence type="ECO:0000256" key="3">
    <source>
        <dbReference type="ARBA" id="ARBA00022450"/>
    </source>
</evidence>
<proteinExistence type="predicted"/>
<dbReference type="GO" id="GO:0016491">
    <property type="term" value="F:oxidoreductase activity"/>
    <property type="evidence" value="ECO:0007669"/>
    <property type="project" value="InterPro"/>
</dbReference>
<dbReference type="PROSITE" id="PS52004">
    <property type="entry name" value="KS3_2"/>
    <property type="match status" value="1"/>
</dbReference>
<evidence type="ECO:0000256" key="12">
    <source>
        <dbReference type="ARBA" id="ARBA00044989"/>
    </source>
</evidence>
<evidence type="ECO:0000313" key="21">
    <source>
        <dbReference type="Proteomes" id="UP000254978"/>
    </source>
</evidence>
<dbReference type="SMART" id="SM00829">
    <property type="entry name" value="PKS_ER"/>
    <property type="match status" value="1"/>
</dbReference>
<dbReference type="SMART" id="SM00825">
    <property type="entry name" value="PKS_KS"/>
    <property type="match status" value="1"/>
</dbReference>
<evidence type="ECO:0000256" key="2">
    <source>
        <dbReference type="ARBA" id="ARBA00004792"/>
    </source>
</evidence>
<dbReference type="GO" id="GO:0005737">
    <property type="term" value="C:cytoplasm"/>
    <property type="evidence" value="ECO:0007669"/>
    <property type="project" value="UniProtKB-SubCell"/>
</dbReference>
<dbReference type="SUPFAM" id="SSF52151">
    <property type="entry name" value="FabD/lysophospholipase-like"/>
    <property type="match status" value="1"/>
</dbReference>
<evidence type="ECO:0000313" key="20">
    <source>
        <dbReference type="EMBL" id="STZ56777.1"/>
    </source>
</evidence>
<keyword evidence="7" id="KW-0677">Repeat</keyword>
<dbReference type="InterPro" id="IPR020806">
    <property type="entry name" value="PKS_PP-bd"/>
</dbReference>
<dbReference type="PROSITE" id="PS00012">
    <property type="entry name" value="PHOSPHOPANTETHEINE"/>
    <property type="match status" value="1"/>
</dbReference>
<dbReference type="PANTHER" id="PTHR43775:SF37">
    <property type="entry name" value="SI:DKEY-61P9.11"/>
    <property type="match status" value="1"/>
</dbReference>
<dbReference type="InterPro" id="IPR013968">
    <property type="entry name" value="PKS_KR"/>
</dbReference>
<feature type="domain" description="Ketosynthase family 3 (KS3)" evidence="18">
    <location>
        <begin position="6"/>
        <end position="428"/>
    </location>
</feature>
<dbReference type="GO" id="GO:0004315">
    <property type="term" value="F:3-oxoacyl-[acyl-carrier-protein] synthase activity"/>
    <property type="evidence" value="ECO:0007669"/>
    <property type="project" value="InterPro"/>
</dbReference>
<dbReference type="InterPro" id="IPR036736">
    <property type="entry name" value="ACP-like_sf"/>
</dbReference>
<dbReference type="PROSITE" id="PS52019">
    <property type="entry name" value="PKS_MFAS_DH"/>
    <property type="match status" value="1"/>
</dbReference>
<dbReference type="CDD" id="cd05195">
    <property type="entry name" value="enoyl_red"/>
    <property type="match status" value="1"/>
</dbReference>
<dbReference type="InterPro" id="IPR020807">
    <property type="entry name" value="PKS_DH"/>
</dbReference>
<dbReference type="PROSITE" id="PS50075">
    <property type="entry name" value="CARRIER"/>
    <property type="match status" value="1"/>
</dbReference>
<dbReference type="Pfam" id="PF02801">
    <property type="entry name" value="Ketoacyl-synt_C"/>
    <property type="match status" value="1"/>
</dbReference>
<comment type="subcellular location">
    <subcellularLocation>
        <location evidence="1">Cytoplasm</location>
    </subcellularLocation>
</comment>
<feature type="domain" description="Carrier" evidence="17">
    <location>
        <begin position="2015"/>
        <end position="2091"/>
    </location>
</feature>
<dbReference type="InterPro" id="IPR011032">
    <property type="entry name" value="GroES-like_sf"/>
</dbReference>
<dbReference type="Gene3D" id="3.10.129.110">
    <property type="entry name" value="Polyketide synthase dehydratase"/>
    <property type="match status" value="1"/>
</dbReference>
<dbReference type="SUPFAM" id="SSF51735">
    <property type="entry name" value="NAD(P)-binding Rossmann-fold domains"/>
    <property type="match status" value="3"/>
</dbReference>
<dbReference type="Pfam" id="PF00550">
    <property type="entry name" value="PP-binding"/>
    <property type="match status" value="1"/>
</dbReference>
<keyword evidence="6 20" id="KW-0808">Transferase</keyword>
<feature type="domain" description="PKS/mFAS DH" evidence="19">
    <location>
        <begin position="901"/>
        <end position="1184"/>
    </location>
</feature>
<dbReference type="Pfam" id="PF00107">
    <property type="entry name" value="ADH_zinc_N"/>
    <property type="match status" value="1"/>
</dbReference>
<dbReference type="InterPro" id="IPR014030">
    <property type="entry name" value="Ketoacyl_synth_N"/>
</dbReference>
<evidence type="ECO:0000256" key="11">
    <source>
        <dbReference type="ARBA" id="ARBA00044974"/>
    </source>
</evidence>
<dbReference type="Pfam" id="PF08240">
    <property type="entry name" value="ADH_N"/>
    <property type="match status" value="1"/>
</dbReference>
<accession>A0A378T9E0</accession>
<dbReference type="InterPro" id="IPR013149">
    <property type="entry name" value="ADH-like_C"/>
</dbReference>
<dbReference type="Gene3D" id="3.30.70.250">
    <property type="entry name" value="Malonyl-CoA ACP transacylase, ACP-binding"/>
    <property type="match status" value="1"/>
</dbReference>
<dbReference type="GO" id="GO:0004312">
    <property type="term" value="F:fatty acid synthase activity"/>
    <property type="evidence" value="ECO:0007669"/>
    <property type="project" value="TreeGrafter"/>
</dbReference>
<evidence type="ECO:0000256" key="13">
    <source>
        <dbReference type="ARBA" id="ARBA00045003"/>
    </source>
</evidence>
<keyword evidence="21" id="KW-1185">Reference proteome</keyword>
<dbReference type="InterPro" id="IPR050091">
    <property type="entry name" value="PKS_NRPS_Biosynth_Enz"/>
</dbReference>
<dbReference type="InterPro" id="IPR014031">
    <property type="entry name" value="Ketoacyl_synth_C"/>
</dbReference>
<evidence type="ECO:0000256" key="5">
    <source>
        <dbReference type="ARBA" id="ARBA00022553"/>
    </source>
</evidence>
<dbReference type="InterPro" id="IPR020843">
    <property type="entry name" value="ER"/>
</dbReference>
<keyword evidence="5" id="KW-0597">Phosphoprotein</keyword>
<evidence type="ECO:0000256" key="15">
    <source>
        <dbReference type="ARBA" id="ARBA00048465"/>
    </source>
</evidence>
<comment type="catalytic activity">
    <reaction evidence="14">
        <text>hexadecanoyl-[(hydroxy)phthioceranic acid synthase] + 8 (S)-methylmalonyl-CoA + 16 NADPH + 24 H(+) = C40-phthioceranyl-[(hydroxy)phthioceranic acid synthase] + 8 CO2 + 16 NADP(+) + 8 CoA + 8 H2O</text>
        <dbReference type="Rhea" id="RHEA:58904"/>
        <dbReference type="Rhea" id="RHEA-COMP:15244"/>
        <dbReference type="Rhea" id="RHEA-COMP:15245"/>
        <dbReference type="ChEBI" id="CHEBI:15377"/>
        <dbReference type="ChEBI" id="CHEBI:15378"/>
        <dbReference type="ChEBI" id="CHEBI:16526"/>
        <dbReference type="ChEBI" id="CHEBI:57287"/>
        <dbReference type="ChEBI" id="CHEBI:57327"/>
        <dbReference type="ChEBI" id="CHEBI:57783"/>
        <dbReference type="ChEBI" id="CHEBI:58349"/>
        <dbReference type="ChEBI" id="CHEBI:78483"/>
        <dbReference type="ChEBI" id="CHEBI:142472"/>
        <dbReference type="EC" id="2.3.1.287"/>
    </reaction>
</comment>
<dbReference type="FunFam" id="3.40.47.10:FF:000019">
    <property type="entry name" value="Polyketide synthase type I"/>
    <property type="match status" value="1"/>
</dbReference>
<comment type="pathway">
    <text evidence="2">Antibiotic biosynthesis.</text>
</comment>
<keyword evidence="9" id="KW-0511">Multifunctional enzyme</keyword>
<evidence type="ECO:0000256" key="6">
    <source>
        <dbReference type="ARBA" id="ARBA00022679"/>
    </source>
</evidence>
<keyword evidence="4" id="KW-0963">Cytoplasm</keyword>
<comment type="catalytic activity">
    <reaction evidence="15">
        <text>hexadecanoyl-[(hydroxy)phthioceranic acid synthase] + 7 (S)-methylmalonyl-CoA + 14 NADPH + 21 H(+) = C37-phthioceranyl-[(hydroxy)phthioceranic acid synthase] + 7 CO2 + 14 NADP(+) + 7 CoA + 7 H2O</text>
        <dbReference type="Rhea" id="RHEA:58908"/>
        <dbReference type="Rhea" id="RHEA-COMP:15244"/>
        <dbReference type="Rhea" id="RHEA-COMP:15246"/>
        <dbReference type="ChEBI" id="CHEBI:15377"/>
        <dbReference type="ChEBI" id="CHEBI:15378"/>
        <dbReference type="ChEBI" id="CHEBI:16526"/>
        <dbReference type="ChEBI" id="CHEBI:57287"/>
        <dbReference type="ChEBI" id="CHEBI:57327"/>
        <dbReference type="ChEBI" id="CHEBI:57783"/>
        <dbReference type="ChEBI" id="CHEBI:58349"/>
        <dbReference type="ChEBI" id="CHEBI:78483"/>
        <dbReference type="ChEBI" id="CHEBI:142473"/>
        <dbReference type="EC" id="2.3.1.287"/>
    </reaction>
</comment>
<dbReference type="InterPro" id="IPR053386">
    <property type="entry name" value="MBFA_synthase"/>
</dbReference>
<evidence type="ECO:0000256" key="4">
    <source>
        <dbReference type="ARBA" id="ARBA00022490"/>
    </source>
</evidence>
<dbReference type="SUPFAM" id="SSF47336">
    <property type="entry name" value="ACP-like"/>
    <property type="match status" value="1"/>
</dbReference>
<protein>
    <recommendedName>
        <fullName evidence="12">Phthioceranic/hydroxyphthioceranic acid synthase</fullName>
        <ecNumber evidence="11">2.3.1.287</ecNumber>
    </recommendedName>
    <alternativeName>
        <fullName evidence="13">Polyketide synthase pks2</fullName>
    </alternativeName>
</protein>
<evidence type="ECO:0000259" key="18">
    <source>
        <dbReference type="PROSITE" id="PS52004"/>
    </source>
</evidence>
<dbReference type="PROSITE" id="PS00606">
    <property type="entry name" value="KS3_1"/>
    <property type="match status" value="1"/>
</dbReference>
<dbReference type="Proteomes" id="UP000254978">
    <property type="component" value="Unassembled WGS sequence"/>
</dbReference>
<dbReference type="InterPro" id="IPR016036">
    <property type="entry name" value="Malonyl_transacylase_ACP-bd"/>
</dbReference>
<dbReference type="SUPFAM" id="SSF50129">
    <property type="entry name" value="GroES-like"/>
    <property type="match status" value="1"/>
</dbReference>
<dbReference type="Pfam" id="PF22336">
    <property type="entry name" value="RhiE-like_linker"/>
    <property type="match status" value="1"/>
</dbReference>
<dbReference type="InterPro" id="IPR057326">
    <property type="entry name" value="KR_dom"/>
</dbReference>
<evidence type="ECO:0000259" key="19">
    <source>
        <dbReference type="PROSITE" id="PS52019"/>
    </source>
</evidence>
<dbReference type="SUPFAM" id="SSF53901">
    <property type="entry name" value="Thiolase-like"/>
    <property type="match status" value="1"/>
</dbReference>
<dbReference type="Pfam" id="PF14765">
    <property type="entry name" value="PS-DH"/>
    <property type="match status" value="1"/>
</dbReference>
<dbReference type="InterPro" id="IPR013154">
    <property type="entry name" value="ADH-like_N"/>
</dbReference>
<dbReference type="InterPro" id="IPR036291">
    <property type="entry name" value="NAD(P)-bd_dom_sf"/>
</dbReference>
<dbReference type="Pfam" id="PF00698">
    <property type="entry name" value="Acyl_transf_1"/>
    <property type="match status" value="1"/>
</dbReference>
<dbReference type="RefSeq" id="WP_115277246.1">
    <property type="nucleotide sequence ID" value="NZ_AP022600.1"/>
</dbReference>
<organism evidence="20 21">
    <name type="scientific">Mycolicibacterium tokaiense</name>
    <dbReference type="NCBI Taxonomy" id="39695"/>
    <lineage>
        <taxon>Bacteria</taxon>
        <taxon>Bacillati</taxon>
        <taxon>Actinomycetota</taxon>
        <taxon>Actinomycetes</taxon>
        <taxon>Mycobacteriales</taxon>
        <taxon>Mycobacteriaceae</taxon>
        <taxon>Mycolicibacterium</taxon>
    </lineage>
</organism>
<sequence>MVQASVTPVAVIGMACRLPGGIDSPQRFWEALLRGENHVTKVPLDRWDAEEYYDPEPGVPGRSVSKWGAFIEDIAGFDADFFGISEREATAIDPQHRLLMETAWEAVEHAGIDPATLSEQLAGVFVGMTHGDYQLLAADAHAVEGPYGFTGNNFSLASGRIAYHLGVHGPAYTVDSACSSSLLAVHMACRSLHDGESDLGLAGGVSVMLEPRKMASGSAQGMLSPTGQCHAFDVDADGFVSGEASVMFLLKRLDDAQRDGDRILGIIRGTASNQDGHTVNIATPSRPAQTAVYRSALRAGGIDPASVRMIEAHGTGTPVGDPIEYSSLADVYGGAGPVALGSAKTNFGHGQSASGAVGLMKALLALQHGLVPQNLHFNKLPDEMAAIDTDMFIPTATVPFPDSDAHPRRAAVSAYGLSGTNVHAVLEQAPSVEAPRVVSAEGARRNGGLLFPLSATSADELRRTAGRLADWVAERARGNAPATDLELEDLAYTLARRRSHRPVRTAVLAADHEELIKALREVADGDTPYQPAVGSGDRGPVWVFSGHGSQWAGMGTAALAAEPVFAATIATLEPLIQAESGFSVTEAMTADEKVSGMDRTQPTIFAMQVAMAETMKSYGVLPGAVIGHSMGEAAAAVVSGALSLEDGVKVICRRSKLMASISGAGAMASVELPAKQVLSELAARGVRDVVLAVVSSPQSTVVGGAKDSVRDLVEHWESRGVLAREVAVEVASHSPEVDSILDELTEVLEDLEPMEPSVPYYSATLYDPRDPADYDAYYWADNLRHTVRFSAAVQAALEDGFRVFGELSPHPLLTYAVEQTGRGLDMQLAAIAGLRREQELPSGLRGFLADLHAAGAAVDFATQYPDGRLVDAPLPTWNKVPLILTRDAAEQAAGGNTVAVHPLLGAHVRLPEEPERHVWQADIGTAAQPWLGDHQVHNVGALPGAAYCEMALAAARTVLGEDTEVDDITFEQMLLLEDQTPVSVVAEVKTPGVVDLVIETYADGEQTRRASATLRTAAAGEPKSYDIDTLVTAHPQRFEGADMRDWYAERGIQYGPAFAGLVAANTAETDSSATVLAEVSLPGSIRSQQGAYDIHPALLDACFQAVGAHPDLHSDTTGTLMLPLGVRSLRVHASTRNAHYCYVTITSATATAVEADIEVLDEHGAVLLTVGGLRLGTGASATGRAHRVLNERLLTIDWRRQELPDAEGAEAGRWLVIGLTADAEATTAALAGELTGNGATVTSFTWAEEAAATLRDTLSAEHHAGVVLVAGSAGESVAAAAQGADYVRTVVRIARELPEIAGEPARLFVVTRNSQVVSPEDIPNLDQAGLRGLMRVLAMEQPGLRATQIDLDDATEPASVVTQLLSGSEEDETAWREDELHVARLNLTPLQAEERRTTVVDNATDGVRLQIRVPGDLQSLELAAFDRVPPGPGQIEVSVAASNLNFADVLVAYGRYPSFEGRLPQLGADFAGEVTAVGPGVTDHRVGDRVAGISLNGAWTTFVTCDASLAVTLPDSVPAGRAAAVPSAHATAWYGLHDLARISATDKVLIHSATGGVGQAAVAIAKAAGAQIFATAGTPEKRKLLNEWGIEHVYDSRTLEFAEQIRADTDGYGVDIVLNSLPGAAQRAGLELLTFGGRFVEIGKRDIYGDTKMGLFPFRRNLSFYAVDLALLTLTNPDHTRRLMQTVFDKIADGTLPMPETTHFPLADGATAIRVMGAAEHTGKLVLDVPHAGSSSAVVPPENATVLRADGAYVITGGLGGLGLFLAERMADGGAGRLVLNGRSEPGAEAQEVIDRIRRGGTEVEVTRGDIADPDTARRLVEAASATGKPLRGVLHGAAVVEDATLANITDELIERDWNPKAKGAWNLHEAVKGTELDWFCSFSSAAAMVGSPGQGAYAAANSWLDSFTRWRHAQGLPASVIAWGAWAEIGKGQAMAEGGADGGAMAIDPEDGAYAFDQLLRHNRTYTGYAPVAGTPWLAAFAQTSKFAESFASIGKNPSGTSAFLAELHELPLEEWHARLRRLISDQIGLVLRRSVDPDRPLAEYGLDSLGILEVRTKIETETGVRIGSTDITTVRGLAERLYDELAADQVSADTVSAAK</sequence>
<dbReference type="Gene3D" id="3.40.47.10">
    <property type="match status" value="1"/>
</dbReference>
<gene>
    <name evidence="20" type="primary">pks2_1</name>
    <name evidence="20" type="ORF">NCTC10821_00270</name>
</gene>
<feature type="region of interest" description="C-terminal hotdog fold" evidence="16">
    <location>
        <begin position="1035"/>
        <end position="1184"/>
    </location>
</feature>
<evidence type="ECO:0000256" key="9">
    <source>
        <dbReference type="ARBA" id="ARBA00023268"/>
    </source>
</evidence>
<keyword evidence="10 20" id="KW-0012">Acyltransferase</keyword>
<dbReference type="Pfam" id="PF08659">
    <property type="entry name" value="KR"/>
    <property type="match status" value="1"/>
</dbReference>
<dbReference type="InterPro" id="IPR042104">
    <property type="entry name" value="PKS_dehydratase_sf"/>
</dbReference>
<feature type="active site" description="Proton acceptor; for dehydratase activity" evidence="16">
    <location>
        <position position="934"/>
    </location>
</feature>
<name>A0A378T9E0_9MYCO</name>
<dbReference type="GO" id="GO:0031177">
    <property type="term" value="F:phosphopantetheine binding"/>
    <property type="evidence" value="ECO:0007669"/>
    <property type="project" value="InterPro"/>
</dbReference>
<dbReference type="FunFam" id="3.40.50.720:FF:000209">
    <property type="entry name" value="Polyketide synthase Pks12"/>
    <property type="match status" value="1"/>
</dbReference>
<evidence type="ECO:0000256" key="1">
    <source>
        <dbReference type="ARBA" id="ARBA00004496"/>
    </source>
</evidence>
<dbReference type="GO" id="GO:0006633">
    <property type="term" value="P:fatty acid biosynthetic process"/>
    <property type="evidence" value="ECO:0007669"/>
    <property type="project" value="InterPro"/>
</dbReference>
<dbReference type="FunFam" id="3.30.70.250:FF:000003">
    <property type="entry name" value="Polyketide beta-ketoacyl synthase Pks3"/>
    <property type="match status" value="1"/>
</dbReference>
<dbReference type="InterPro" id="IPR009081">
    <property type="entry name" value="PP-bd_ACP"/>
</dbReference>
<evidence type="ECO:0000256" key="7">
    <source>
        <dbReference type="ARBA" id="ARBA00022737"/>
    </source>
</evidence>
<keyword evidence="3" id="KW-0596">Phosphopantetheine</keyword>
<dbReference type="InterPro" id="IPR020841">
    <property type="entry name" value="PKS_Beta-ketoAc_synthase_dom"/>
</dbReference>